<feature type="domain" description="Protein kinase" evidence="7">
    <location>
        <begin position="196"/>
        <end position="485"/>
    </location>
</feature>
<dbReference type="Gene3D" id="3.30.200.20">
    <property type="entry name" value="Phosphorylase Kinase, domain 1"/>
    <property type="match status" value="1"/>
</dbReference>
<dbReference type="eggNOG" id="KOG1187">
    <property type="taxonomic scope" value="Eukaryota"/>
</dbReference>
<organism evidence="8 9">
    <name type="scientific">Ricinus communis</name>
    <name type="common">Castor bean</name>
    <dbReference type="NCBI Taxonomy" id="3988"/>
    <lineage>
        <taxon>Eukaryota</taxon>
        <taxon>Viridiplantae</taxon>
        <taxon>Streptophyta</taxon>
        <taxon>Embryophyta</taxon>
        <taxon>Tracheophyta</taxon>
        <taxon>Spermatophyta</taxon>
        <taxon>Magnoliopsida</taxon>
        <taxon>eudicotyledons</taxon>
        <taxon>Gunneridae</taxon>
        <taxon>Pentapetalae</taxon>
        <taxon>rosids</taxon>
        <taxon>fabids</taxon>
        <taxon>Malpighiales</taxon>
        <taxon>Euphorbiaceae</taxon>
        <taxon>Acalyphoideae</taxon>
        <taxon>Acalypheae</taxon>
        <taxon>Ricinus</taxon>
    </lineage>
</organism>
<protein>
    <submittedName>
        <fullName evidence="8">Serine/threonine-protein kinase PBS1, putative</fullName>
        <ecNumber evidence="8">2.7.11.30</ecNumber>
    </submittedName>
</protein>
<keyword evidence="6" id="KW-1133">Transmembrane helix</keyword>
<dbReference type="EMBL" id="EQ974561">
    <property type="protein sequence ID" value="EEF28740.1"/>
    <property type="molecule type" value="Genomic_DNA"/>
</dbReference>
<dbReference type="InterPro" id="IPR000719">
    <property type="entry name" value="Prot_kinase_dom"/>
</dbReference>
<evidence type="ECO:0000313" key="8">
    <source>
        <dbReference type="EMBL" id="EEF28740.1"/>
    </source>
</evidence>
<keyword evidence="3 8" id="KW-0418">Kinase</keyword>
<dbReference type="Gene3D" id="1.10.510.10">
    <property type="entry name" value="Transferase(Phosphotransferase) domain 1"/>
    <property type="match status" value="1"/>
</dbReference>
<sequence>MDESLNIDVEEDDYGSDKAHGRAVHFDRKVSNLDRVFLIANFILELPSAVFDQLSSVHKPQYALLSMFMSFTILTISIMYLVYKAQKGVTWMKKGWIPWFYYQHQNSRPFGTFPDIIGLLCAFFQCIFASLSYALLSRQVNNPIKVSVWPIIFAFGLLYSRLSETPPQKRSTPHVRKLNRAVEFTLAELAAATDDFSLQNKLGVGRSGVVYKGKLANGNEVVVKRGERGQERKFSEEEHRAFETELLFLSRLHHKHLVRLIGYFEDENERLLVYELIKNGGLFHHLHDEENNEKNSSVINSWKTRIKIALDVARGIEYLHNHAVPLVIHRDIKSSNILLDANWTARIAEFALSLMVPESEHGYRLMKAVGTAGYINPEYYALNILTEKSDVYSFGVVLLELLIGKKVIFYDDNSEGTPTSLVDFAMLRILSGDFVKVLDPRVNPPEFNEEEAVELVAYTALHCVNLEGRNRPTMTDVVANLERSLALCIDSSNEDEMNIKHQSE</sequence>
<dbReference type="STRING" id="3988.B9T5Y3"/>
<dbReference type="AlphaFoldDB" id="B9T5Y3"/>
<evidence type="ECO:0000256" key="5">
    <source>
        <dbReference type="PROSITE-ProRule" id="PRU10141"/>
    </source>
</evidence>
<proteinExistence type="predicted"/>
<accession>B9T5Y3</accession>
<gene>
    <name evidence="8" type="ORF">RCOM_0339660</name>
</gene>
<dbReference type="PANTHER" id="PTHR46146">
    <property type="entry name" value="SERINE/THREONINE-PROTEIN KINASE-LIKE PROTEIN CCR4"/>
    <property type="match status" value="1"/>
</dbReference>
<name>B9T5Y3_RICCO</name>
<feature type="transmembrane region" description="Helical" evidence="6">
    <location>
        <begin position="62"/>
        <end position="83"/>
    </location>
</feature>
<evidence type="ECO:0000256" key="2">
    <source>
        <dbReference type="ARBA" id="ARBA00022741"/>
    </source>
</evidence>
<dbReference type="InterPro" id="IPR017441">
    <property type="entry name" value="Protein_kinase_ATP_BS"/>
</dbReference>
<evidence type="ECO:0000256" key="1">
    <source>
        <dbReference type="ARBA" id="ARBA00022679"/>
    </source>
</evidence>
<dbReference type="SMART" id="SM00220">
    <property type="entry name" value="S_TKc"/>
    <property type="match status" value="1"/>
</dbReference>
<keyword evidence="9" id="KW-1185">Reference proteome</keyword>
<dbReference type="InterPro" id="IPR008271">
    <property type="entry name" value="Ser/Thr_kinase_AS"/>
</dbReference>
<evidence type="ECO:0000259" key="7">
    <source>
        <dbReference type="PROSITE" id="PS50011"/>
    </source>
</evidence>
<feature type="binding site" evidence="5">
    <location>
        <position position="224"/>
    </location>
    <ligand>
        <name>ATP</name>
        <dbReference type="ChEBI" id="CHEBI:30616"/>
    </ligand>
</feature>
<dbReference type="SUPFAM" id="SSF56112">
    <property type="entry name" value="Protein kinase-like (PK-like)"/>
    <property type="match status" value="1"/>
</dbReference>
<dbReference type="PROSITE" id="PS00108">
    <property type="entry name" value="PROTEIN_KINASE_ST"/>
    <property type="match status" value="1"/>
</dbReference>
<dbReference type="GO" id="GO:0004675">
    <property type="term" value="F:transmembrane receptor protein serine/threonine kinase activity"/>
    <property type="evidence" value="ECO:0007669"/>
    <property type="project" value="UniProtKB-EC"/>
</dbReference>
<evidence type="ECO:0000313" key="9">
    <source>
        <dbReference type="Proteomes" id="UP000008311"/>
    </source>
</evidence>
<reference evidence="9" key="1">
    <citation type="journal article" date="2010" name="Nat. Biotechnol.">
        <title>Draft genome sequence of the oilseed species Ricinus communis.</title>
        <authorList>
            <person name="Chan A.P."/>
            <person name="Crabtree J."/>
            <person name="Zhao Q."/>
            <person name="Lorenzi H."/>
            <person name="Orvis J."/>
            <person name="Puiu D."/>
            <person name="Melake-Berhan A."/>
            <person name="Jones K.M."/>
            <person name="Redman J."/>
            <person name="Chen G."/>
            <person name="Cahoon E.B."/>
            <person name="Gedil M."/>
            <person name="Stanke M."/>
            <person name="Haas B.J."/>
            <person name="Wortman J.R."/>
            <person name="Fraser-Liggett C.M."/>
            <person name="Ravel J."/>
            <person name="Rabinowicz P.D."/>
        </authorList>
    </citation>
    <scope>NUCLEOTIDE SEQUENCE [LARGE SCALE GENOMIC DNA]</scope>
    <source>
        <strain evidence="9">cv. Hale</strain>
    </source>
</reference>
<evidence type="ECO:0000256" key="3">
    <source>
        <dbReference type="ARBA" id="ARBA00022777"/>
    </source>
</evidence>
<feature type="transmembrane region" description="Helical" evidence="6">
    <location>
        <begin position="116"/>
        <end position="136"/>
    </location>
</feature>
<evidence type="ECO:0000256" key="4">
    <source>
        <dbReference type="ARBA" id="ARBA00022840"/>
    </source>
</evidence>
<dbReference type="EC" id="2.7.11.30" evidence="8"/>
<keyword evidence="2 5" id="KW-0547">Nucleotide-binding</keyword>
<dbReference type="PROSITE" id="PS00107">
    <property type="entry name" value="PROTEIN_KINASE_ATP"/>
    <property type="match status" value="1"/>
</dbReference>
<dbReference type="PANTHER" id="PTHR46146:SF18">
    <property type="entry name" value="PROTEIN KINASE DOMAIN-CONTAINING PROTEIN"/>
    <property type="match status" value="1"/>
</dbReference>
<keyword evidence="6" id="KW-0472">Membrane</keyword>
<keyword evidence="6" id="KW-0812">Transmembrane</keyword>
<keyword evidence="1 8" id="KW-0808">Transferase</keyword>
<dbReference type="Proteomes" id="UP000008311">
    <property type="component" value="Unassembled WGS sequence"/>
</dbReference>
<dbReference type="GO" id="GO:0005524">
    <property type="term" value="F:ATP binding"/>
    <property type="evidence" value="ECO:0007669"/>
    <property type="project" value="UniProtKB-UniRule"/>
</dbReference>
<dbReference type="PROSITE" id="PS50011">
    <property type="entry name" value="PROTEIN_KINASE_DOM"/>
    <property type="match status" value="1"/>
</dbReference>
<dbReference type="InParanoid" id="B9T5Y3"/>
<evidence type="ECO:0000256" key="6">
    <source>
        <dbReference type="SAM" id="Phobius"/>
    </source>
</evidence>
<dbReference type="InterPro" id="IPR011009">
    <property type="entry name" value="Kinase-like_dom_sf"/>
</dbReference>
<dbReference type="Pfam" id="PF00069">
    <property type="entry name" value="Pkinase"/>
    <property type="match status" value="1"/>
</dbReference>
<keyword evidence="4 5" id="KW-0067">ATP-binding</keyword>
<dbReference type="CDD" id="cd14066">
    <property type="entry name" value="STKc_IRAK"/>
    <property type="match status" value="1"/>
</dbReference>